<dbReference type="AlphaFoldDB" id="A0A221KJK1"/>
<evidence type="ECO:0000256" key="1">
    <source>
        <dbReference type="SAM" id="SignalP"/>
    </source>
</evidence>
<dbReference type="EMBL" id="CP022424">
    <property type="protein sequence ID" value="ASM79079.1"/>
    <property type="molecule type" value="Genomic_DNA"/>
</dbReference>
<keyword evidence="3" id="KW-0614">Plasmid</keyword>
<dbReference type="PANTHER" id="PTHR39176:SF1">
    <property type="entry name" value="PERIPLASMIC PROTEIN"/>
    <property type="match status" value="1"/>
</dbReference>
<geneLocation type="plasmid" evidence="4">
    <name>pvf1</name>
</geneLocation>
<dbReference type="KEGG" id="vff:VITFI_CDS3302"/>
<dbReference type="Gene3D" id="1.20.1270.180">
    <property type="match status" value="1"/>
</dbReference>
<feature type="domain" description="Lysozyme inhibitor LprI-like N-terminal" evidence="2">
    <location>
        <begin position="37"/>
        <end position="127"/>
    </location>
</feature>
<dbReference type="InterPro" id="IPR009739">
    <property type="entry name" value="LprI-like_N"/>
</dbReference>
<keyword evidence="4" id="KW-1185">Reference proteome</keyword>
<proteinExistence type="predicted"/>
<feature type="signal peptide" evidence="1">
    <location>
        <begin position="1"/>
        <end position="24"/>
    </location>
</feature>
<accession>A0A221KJK1</accession>
<gene>
    <name evidence="3" type="ORF">VITFI_CDS3302</name>
</gene>
<organism evidence="3 4">
    <name type="scientific">Vitreoscilla filiformis</name>
    <dbReference type="NCBI Taxonomy" id="63"/>
    <lineage>
        <taxon>Bacteria</taxon>
        <taxon>Pseudomonadati</taxon>
        <taxon>Pseudomonadota</taxon>
        <taxon>Betaproteobacteria</taxon>
        <taxon>Neisseriales</taxon>
        <taxon>Neisseriaceae</taxon>
        <taxon>Vitreoscilla</taxon>
    </lineage>
</organism>
<name>A0A221KJK1_VITFI</name>
<evidence type="ECO:0000313" key="4">
    <source>
        <dbReference type="Proteomes" id="UP000199729"/>
    </source>
</evidence>
<keyword evidence="1" id="KW-0732">Signal</keyword>
<dbReference type="Proteomes" id="UP000199729">
    <property type="component" value="Plasmid pVF1"/>
</dbReference>
<evidence type="ECO:0000259" key="2">
    <source>
        <dbReference type="Pfam" id="PF07007"/>
    </source>
</evidence>
<reference evidence="3 4" key="1">
    <citation type="submission" date="2017-07" db="EMBL/GenBank/DDBJ databases">
        <title>Complete Genome Sequence of the cosmetic ferment Vitreoscilla filiformis (ATCC15551).</title>
        <authorList>
            <person name="Contreras S."/>
            <person name="Sagory-Zalkind P."/>
            <person name="Blanquart H."/>
            <person name="Iltis A."/>
            <person name="Morand S.C."/>
        </authorList>
    </citation>
    <scope>NUCLEOTIDE SEQUENCE [LARGE SCALE GENOMIC DNA]</scope>
    <source>
        <strain evidence="3 4">ATCC 15551</strain>
        <plasmid evidence="4">Plasmid pvf1</plasmid>
    </source>
</reference>
<dbReference type="Pfam" id="PF07007">
    <property type="entry name" value="LprI"/>
    <property type="match status" value="1"/>
</dbReference>
<dbReference type="PANTHER" id="PTHR39176">
    <property type="entry name" value="PERIPLASMIC PROTEIN-RELATED"/>
    <property type="match status" value="1"/>
</dbReference>
<evidence type="ECO:0000313" key="3">
    <source>
        <dbReference type="EMBL" id="ASM79079.1"/>
    </source>
</evidence>
<protein>
    <recommendedName>
        <fullName evidence="2">Lysozyme inhibitor LprI-like N-terminal domain-containing protein</fullName>
    </recommendedName>
</protein>
<feature type="chain" id="PRO_5013143878" description="Lysozyme inhibitor LprI-like N-terminal domain-containing protein" evidence="1">
    <location>
        <begin position="25"/>
        <end position="134"/>
    </location>
</feature>
<sequence length="134" mass="15138">MVTMRILCSMIGMALAIWGAPAHAAGDPHLSPSYNVCMKKAVSTLDLMSCIQTEYDVQDRRLNDNYKALLKNLDEDRKRQLQETQRLWLKYVEANCGFYNNPNGGSAHRVMAADCTVQERARRATELADLAKME</sequence>